<dbReference type="EMBL" id="CATOUU010000434">
    <property type="protein sequence ID" value="CAI9929348.1"/>
    <property type="molecule type" value="Genomic_DNA"/>
</dbReference>
<gene>
    <name evidence="1" type="ORF">HINF_LOCUS16993</name>
    <name evidence="2" type="ORF">HINF_LOCUS67505</name>
</gene>
<dbReference type="Proteomes" id="UP001642409">
    <property type="component" value="Unassembled WGS sequence"/>
</dbReference>
<dbReference type="EMBL" id="CAXDID020000467">
    <property type="protein sequence ID" value="CAL6094515.1"/>
    <property type="molecule type" value="Genomic_DNA"/>
</dbReference>
<reference evidence="2 3" key="2">
    <citation type="submission" date="2024-07" db="EMBL/GenBank/DDBJ databases">
        <authorList>
            <person name="Akdeniz Z."/>
        </authorList>
    </citation>
    <scope>NUCLEOTIDE SEQUENCE [LARGE SCALE GENOMIC DNA]</scope>
</reference>
<keyword evidence="3" id="KW-1185">Reference proteome</keyword>
<name>A0AA86P0D0_9EUKA</name>
<evidence type="ECO:0000313" key="1">
    <source>
        <dbReference type="EMBL" id="CAI9929348.1"/>
    </source>
</evidence>
<proteinExistence type="predicted"/>
<organism evidence="1">
    <name type="scientific">Hexamita inflata</name>
    <dbReference type="NCBI Taxonomy" id="28002"/>
    <lineage>
        <taxon>Eukaryota</taxon>
        <taxon>Metamonada</taxon>
        <taxon>Diplomonadida</taxon>
        <taxon>Hexamitidae</taxon>
        <taxon>Hexamitinae</taxon>
        <taxon>Hexamita</taxon>
    </lineage>
</organism>
<accession>A0AA86P0D0</accession>
<dbReference type="AlphaFoldDB" id="A0AA86P0D0"/>
<comment type="caution">
    <text evidence="1">The sequence shown here is derived from an EMBL/GenBank/DDBJ whole genome shotgun (WGS) entry which is preliminary data.</text>
</comment>
<evidence type="ECO:0000313" key="3">
    <source>
        <dbReference type="Proteomes" id="UP001642409"/>
    </source>
</evidence>
<protein>
    <submittedName>
        <fullName evidence="2">Hypothetical_protein</fullName>
    </submittedName>
</protein>
<evidence type="ECO:0000313" key="2">
    <source>
        <dbReference type="EMBL" id="CAL6094515.1"/>
    </source>
</evidence>
<reference evidence="1" key="1">
    <citation type="submission" date="2023-06" db="EMBL/GenBank/DDBJ databases">
        <authorList>
            <person name="Kurt Z."/>
        </authorList>
    </citation>
    <scope>NUCLEOTIDE SEQUENCE</scope>
</reference>
<sequence length="275" mass="32888">MVMVNRNYILKINYFQNDLNELKLKSKIELFKFVPFEVEISQIIFGSVSNILNAKINGRFSHAIAKLKQKNCELSQRVFEYITIKFLWRICDLNHKRCDQIYIIHDKQNLISLQNQYEKFKLQFSNSIKRGLWQNFIIIKAEMVTKGIIRYLLQHKMYILLITKSILMNSKKYLPLILSRHKIHINNKNWEIPSNWRFPARKMGSATDQIHQIHSVKSLSYANYSSTFVNRRQIAFWLINLQQLISINESQAMIYNSKFIKQNQRTNVWEIQLLI</sequence>